<reference evidence="1" key="2">
    <citation type="submission" date="2022-01" db="EMBL/GenBank/DDBJ databases">
        <authorList>
            <person name="Yamashiro T."/>
            <person name="Shiraishi A."/>
            <person name="Satake H."/>
            <person name="Nakayama K."/>
        </authorList>
    </citation>
    <scope>NUCLEOTIDE SEQUENCE</scope>
</reference>
<evidence type="ECO:0000313" key="1">
    <source>
        <dbReference type="EMBL" id="GJS57174.1"/>
    </source>
</evidence>
<keyword evidence="2" id="KW-1185">Reference proteome</keyword>
<gene>
    <name evidence="1" type="ORF">Tco_0651958</name>
</gene>
<sequence>MLVIWIASTSLGPHHRQCVVEILKNKSFGDVRYSTGEIEERIYVVYPYHDELLARARSLLKEGSRRIRRYVVRDSNFDIGVLYRVCSQHCTEMCRGPFWRSMCFEISCGFMQYAQGPEYASTQDPYWLEYYGHMHATARRHDSECQMPTVPYCGSGEIVIPYRGYRLLYLMDRGRESGCHQSQGNQVKTICSGDNICVCLFLDFWRNCLGQLGYNSVIPVQRRVRRLSISHRFASVKTPDNGLVEACKSKSSEGFKERWVGHKGGGLGFRG</sequence>
<dbReference type="EMBL" id="BQNB010008987">
    <property type="protein sequence ID" value="GJS57174.1"/>
    <property type="molecule type" value="Genomic_DNA"/>
</dbReference>
<name>A0ABQ4WW74_9ASTR</name>
<comment type="caution">
    <text evidence="1">The sequence shown here is derived from an EMBL/GenBank/DDBJ whole genome shotgun (WGS) entry which is preliminary data.</text>
</comment>
<protein>
    <submittedName>
        <fullName evidence="1">Uncharacterized protein</fullName>
    </submittedName>
</protein>
<proteinExistence type="predicted"/>
<dbReference type="Proteomes" id="UP001151760">
    <property type="component" value="Unassembled WGS sequence"/>
</dbReference>
<accession>A0ABQ4WW74</accession>
<reference evidence="1" key="1">
    <citation type="journal article" date="2022" name="Int. J. Mol. Sci.">
        <title>Draft Genome of Tanacetum Coccineum: Genomic Comparison of Closely Related Tanacetum-Family Plants.</title>
        <authorList>
            <person name="Yamashiro T."/>
            <person name="Shiraishi A."/>
            <person name="Nakayama K."/>
            <person name="Satake H."/>
        </authorList>
    </citation>
    <scope>NUCLEOTIDE SEQUENCE</scope>
</reference>
<evidence type="ECO:0000313" key="2">
    <source>
        <dbReference type="Proteomes" id="UP001151760"/>
    </source>
</evidence>
<organism evidence="1 2">
    <name type="scientific">Tanacetum coccineum</name>
    <dbReference type="NCBI Taxonomy" id="301880"/>
    <lineage>
        <taxon>Eukaryota</taxon>
        <taxon>Viridiplantae</taxon>
        <taxon>Streptophyta</taxon>
        <taxon>Embryophyta</taxon>
        <taxon>Tracheophyta</taxon>
        <taxon>Spermatophyta</taxon>
        <taxon>Magnoliopsida</taxon>
        <taxon>eudicotyledons</taxon>
        <taxon>Gunneridae</taxon>
        <taxon>Pentapetalae</taxon>
        <taxon>asterids</taxon>
        <taxon>campanulids</taxon>
        <taxon>Asterales</taxon>
        <taxon>Asteraceae</taxon>
        <taxon>Asteroideae</taxon>
        <taxon>Anthemideae</taxon>
        <taxon>Anthemidinae</taxon>
        <taxon>Tanacetum</taxon>
    </lineage>
</organism>